<reference evidence="3 4" key="1">
    <citation type="submission" date="2016-03" db="EMBL/GenBank/DDBJ databases">
        <title>Pediococcus and Lactobacillus from brewery environment - whole genome sequencing and assembly.</title>
        <authorList>
            <person name="Behr J."/>
            <person name="Geissler A.J."/>
            <person name="Vogel R.F."/>
        </authorList>
    </citation>
    <scope>NUCLEOTIDE SEQUENCE [LARGE SCALE GENOMIC DNA]</scope>
    <source>
        <strain evidence="3 4">TMW 1.1995</strain>
    </source>
</reference>
<feature type="transmembrane region" description="Helical" evidence="1">
    <location>
        <begin position="155"/>
        <end position="175"/>
    </location>
</feature>
<evidence type="ECO:0000259" key="2">
    <source>
        <dbReference type="SMART" id="SM00014"/>
    </source>
</evidence>
<dbReference type="STRING" id="240427.AYR62_14810"/>
<dbReference type="Proteomes" id="UP000093267">
    <property type="component" value="Chromosome"/>
</dbReference>
<proteinExistence type="predicted"/>
<gene>
    <name evidence="3" type="ORF">AYR63_05800</name>
</gene>
<sequence>MRKQPLWLVVGGTALVLFLILTSGVVTHAAWLHLFDHHFQILLSHFDNPNRTFTLKEVSLLGSPAVNLAIATTLAGCCWFIHDRFNAIWIMCAELGADGVAFVTKELVRRPRPSAQLVPDTGFSFPSGHTISTATLVLIVIFVLVPYFKDQEAQLAISLLAVIWLAVIVFARVYLRDHYPSDVLGALLLALVWWSAMRVTYLKLIAPRLARHAQGEKEVN</sequence>
<dbReference type="InterPro" id="IPR000326">
    <property type="entry name" value="PAP2/HPO"/>
</dbReference>
<feature type="transmembrane region" description="Helical" evidence="1">
    <location>
        <begin position="181"/>
        <end position="201"/>
    </location>
</feature>
<accession>A0A1B2IXB5</accession>
<organism evidence="3 4">
    <name type="scientific">Secundilactobacillus paracollinoides</name>
    <dbReference type="NCBI Taxonomy" id="240427"/>
    <lineage>
        <taxon>Bacteria</taxon>
        <taxon>Bacillati</taxon>
        <taxon>Bacillota</taxon>
        <taxon>Bacilli</taxon>
        <taxon>Lactobacillales</taxon>
        <taxon>Lactobacillaceae</taxon>
        <taxon>Secundilactobacillus</taxon>
    </lineage>
</organism>
<name>A0A1B2IXB5_9LACO</name>
<dbReference type="EMBL" id="CP014924">
    <property type="protein sequence ID" value="ANZ66695.1"/>
    <property type="molecule type" value="Genomic_DNA"/>
</dbReference>
<feature type="domain" description="Phosphatidic acid phosphatase type 2/haloperoxidase" evidence="2">
    <location>
        <begin position="86"/>
        <end position="198"/>
    </location>
</feature>
<dbReference type="CDD" id="cd03392">
    <property type="entry name" value="PAP2_like_2"/>
    <property type="match status" value="1"/>
</dbReference>
<keyword evidence="1" id="KW-0472">Membrane</keyword>
<dbReference type="PANTHER" id="PTHR14969:SF13">
    <property type="entry name" value="AT30094P"/>
    <property type="match status" value="1"/>
</dbReference>
<dbReference type="InterPro" id="IPR036938">
    <property type="entry name" value="PAP2/HPO_sf"/>
</dbReference>
<keyword evidence="4" id="KW-1185">Reference proteome</keyword>
<keyword evidence="1" id="KW-0812">Transmembrane</keyword>
<dbReference type="RefSeq" id="WP_054707595.1">
    <property type="nucleotide sequence ID" value="NZ_CP014912.1"/>
</dbReference>
<dbReference type="PANTHER" id="PTHR14969">
    <property type="entry name" value="SPHINGOSINE-1-PHOSPHATE PHOSPHOHYDROLASE"/>
    <property type="match status" value="1"/>
</dbReference>
<dbReference type="SUPFAM" id="SSF48317">
    <property type="entry name" value="Acid phosphatase/Vanadium-dependent haloperoxidase"/>
    <property type="match status" value="1"/>
</dbReference>
<evidence type="ECO:0000313" key="3">
    <source>
        <dbReference type="EMBL" id="ANZ66695.1"/>
    </source>
</evidence>
<dbReference type="Pfam" id="PF01569">
    <property type="entry name" value="PAP2"/>
    <property type="match status" value="1"/>
</dbReference>
<dbReference type="Gene3D" id="1.20.144.10">
    <property type="entry name" value="Phosphatidic acid phosphatase type 2/haloperoxidase"/>
    <property type="match status" value="1"/>
</dbReference>
<evidence type="ECO:0000256" key="1">
    <source>
        <dbReference type="SAM" id="Phobius"/>
    </source>
</evidence>
<dbReference type="SMART" id="SM00014">
    <property type="entry name" value="acidPPc"/>
    <property type="match status" value="1"/>
</dbReference>
<feature type="transmembrane region" description="Helical" evidence="1">
    <location>
        <begin position="128"/>
        <end position="148"/>
    </location>
</feature>
<dbReference type="AlphaFoldDB" id="A0A1B2IXB5"/>
<protein>
    <recommendedName>
        <fullName evidence="2">Phosphatidic acid phosphatase type 2/haloperoxidase domain-containing protein</fullName>
    </recommendedName>
</protein>
<keyword evidence="1" id="KW-1133">Transmembrane helix</keyword>
<evidence type="ECO:0000313" key="4">
    <source>
        <dbReference type="Proteomes" id="UP000093267"/>
    </source>
</evidence>
<dbReference type="OrthoDB" id="9789113at2"/>